<comment type="caution">
    <text evidence="2">The sequence shown here is derived from an EMBL/GenBank/DDBJ whole genome shotgun (WGS) entry which is preliminary data.</text>
</comment>
<organism evidence="2">
    <name type="scientific">mine drainage metagenome</name>
    <dbReference type="NCBI Taxonomy" id="410659"/>
    <lineage>
        <taxon>unclassified sequences</taxon>
        <taxon>metagenomes</taxon>
        <taxon>ecological metagenomes</taxon>
    </lineage>
</organism>
<gene>
    <name evidence="2" type="ORF">CARN6_1496</name>
</gene>
<evidence type="ECO:0000313" key="2">
    <source>
        <dbReference type="EMBL" id="CBI08067.1"/>
    </source>
</evidence>
<feature type="region of interest" description="Disordered" evidence="1">
    <location>
        <begin position="1"/>
        <end position="35"/>
    </location>
</feature>
<dbReference type="EMBL" id="CABQ01000180">
    <property type="protein sequence ID" value="CBI08067.1"/>
    <property type="molecule type" value="Genomic_DNA"/>
</dbReference>
<reference evidence="2" key="1">
    <citation type="submission" date="2009-10" db="EMBL/GenBank/DDBJ databases">
        <title>Diversity of trophic interactions inside an arsenic-rich microbial ecosystem.</title>
        <authorList>
            <person name="Bertin P.N."/>
            <person name="Heinrich-Salmeron A."/>
            <person name="Pelletier E."/>
            <person name="Goulhen-Chollet F."/>
            <person name="Arsene-Ploetze F."/>
            <person name="Gallien S."/>
            <person name="Calteau A."/>
            <person name="Vallenet D."/>
            <person name="Casiot C."/>
            <person name="Chane-Woon-Ming B."/>
            <person name="Giloteaux L."/>
            <person name="Barakat M."/>
            <person name="Bonnefoy V."/>
            <person name="Bruneel O."/>
            <person name="Chandler M."/>
            <person name="Cleiss J."/>
            <person name="Duran R."/>
            <person name="Elbaz-Poulichet F."/>
            <person name="Fonknechten N."/>
            <person name="Lauga B."/>
            <person name="Mornico D."/>
            <person name="Ortet P."/>
            <person name="Schaeffer C."/>
            <person name="Siguier P."/>
            <person name="Alexander Thil Smith A."/>
            <person name="Van Dorsselaer A."/>
            <person name="Weissenbach J."/>
            <person name="Medigue C."/>
            <person name="Le Paslier D."/>
        </authorList>
    </citation>
    <scope>NUCLEOTIDE SEQUENCE</scope>
</reference>
<accession>E6QLE7</accession>
<dbReference type="AlphaFoldDB" id="E6QLE7"/>
<protein>
    <submittedName>
        <fullName evidence="2">Uncharacterized protein</fullName>
    </submittedName>
</protein>
<sequence length="35" mass="3663">MYFGGGHVRHHPARLAGAENGSESLISGRRGADKA</sequence>
<name>E6QLE7_9ZZZZ</name>
<evidence type="ECO:0000256" key="1">
    <source>
        <dbReference type="SAM" id="MobiDB-lite"/>
    </source>
</evidence>
<proteinExistence type="predicted"/>